<accession>A0ABR0AC69</accession>
<dbReference type="Proteomes" id="UP001234178">
    <property type="component" value="Unassembled WGS sequence"/>
</dbReference>
<protein>
    <submittedName>
        <fullName evidence="1">Uncharacterized protein</fullName>
    </submittedName>
</protein>
<keyword evidence="2" id="KW-1185">Reference proteome</keyword>
<sequence length="156" mass="17768">MALVDVKRPIRRKLSSYGLRGNKTKDSSTIKLCVSCIGASSFPEHFGRVLPDVLSRILFTLFQHQGVLHGCQLQFETTTVERRKTILSACQAYEPSRLLMRIRLVECSKCRFSGLVPLIEKLTIKHAVATNFSSRNTWQQSAWDRHSCDMLDVRQA</sequence>
<gene>
    <name evidence="1" type="ORF">OUZ56_008062</name>
</gene>
<comment type="caution">
    <text evidence="1">The sequence shown here is derived from an EMBL/GenBank/DDBJ whole genome shotgun (WGS) entry which is preliminary data.</text>
</comment>
<dbReference type="EMBL" id="JAOYFB010000037">
    <property type="protein sequence ID" value="KAK4022603.1"/>
    <property type="molecule type" value="Genomic_DNA"/>
</dbReference>
<organism evidence="1 2">
    <name type="scientific">Daphnia magna</name>
    <dbReference type="NCBI Taxonomy" id="35525"/>
    <lineage>
        <taxon>Eukaryota</taxon>
        <taxon>Metazoa</taxon>
        <taxon>Ecdysozoa</taxon>
        <taxon>Arthropoda</taxon>
        <taxon>Crustacea</taxon>
        <taxon>Branchiopoda</taxon>
        <taxon>Diplostraca</taxon>
        <taxon>Cladocera</taxon>
        <taxon>Anomopoda</taxon>
        <taxon>Daphniidae</taxon>
        <taxon>Daphnia</taxon>
    </lineage>
</organism>
<name>A0ABR0AC69_9CRUS</name>
<reference evidence="1 2" key="1">
    <citation type="journal article" date="2023" name="Nucleic Acids Res.">
        <title>The hologenome of Daphnia magna reveals possible DNA methylation and microbiome-mediated evolution of the host genome.</title>
        <authorList>
            <person name="Chaturvedi A."/>
            <person name="Li X."/>
            <person name="Dhandapani V."/>
            <person name="Marshall H."/>
            <person name="Kissane S."/>
            <person name="Cuenca-Cambronero M."/>
            <person name="Asole G."/>
            <person name="Calvet F."/>
            <person name="Ruiz-Romero M."/>
            <person name="Marangio P."/>
            <person name="Guigo R."/>
            <person name="Rago D."/>
            <person name="Mirbahai L."/>
            <person name="Eastwood N."/>
            <person name="Colbourne J.K."/>
            <person name="Zhou J."/>
            <person name="Mallon E."/>
            <person name="Orsini L."/>
        </authorList>
    </citation>
    <scope>NUCLEOTIDE SEQUENCE [LARGE SCALE GENOMIC DNA]</scope>
    <source>
        <strain evidence="1">LRV0_1</strain>
    </source>
</reference>
<proteinExistence type="predicted"/>
<evidence type="ECO:0000313" key="1">
    <source>
        <dbReference type="EMBL" id="KAK4022603.1"/>
    </source>
</evidence>
<evidence type="ECO:0000313" key="2">
    <source>
        <dbReference type="Proteomes" id="UP001234178"/>
    </source>
</evidence>